<reference evidence="2 3" key="1">
    <citation type="submission" date="2018-11" db="EMBL/GenBank/DDBJ databases">
        <authorList>
            <person name="Huo Y."/>
        </authorList>
    </citation>
    <scope>NUCLEOTIDE SEQUENCE [LARGE SCALE GENOMIC DNA]</scope>
    <source>
        <strain evidence="2 3">DSM 30132</strain>
    </source>
</reference>
<dbReference type="AlphaFoldDB" id="A0A3R9BM89"/>
<evidence type="ECO:0000313" key="1">
    <source>
        <dbReference type="EMBL" id="MBB3138250.1"/>
    </source>
</evidence>
<evidence type="ECO:0000313" key="2">
    <source>
        <dbReference type="EMBL" id="RSB63496.1"/>
    </source>
</evidence>
<protein>
    <submittedName>
        <fullName evidence="2">Uncharacterized protein</fullName>
    </submittedName>
</protein>
<dbReference type="Proteomes" id="UP000277279">
    <property type="component" value="Unassembled WGS sequence"/>
</dbReference>
<organism evidence="2 3">
    <name type="scientific">Rhizobium pisi</name>
    <dbReference type="NCBI Taxonomy" id="574561"/>
    <lineage>
        <taxon>Bacteria</taxon>
        <taxon>Pseudomonadati</taxon>
        <taxon>Pseudomonadota</taxon>
        <taxon>Alphaproteobacteria</taxon>
        <taxon>Hyphomicrobiales</taxon>
        <taxon>Rhizobiaceae</taxon>
        <taxon>Rhizobium/Agrobacterium group</taxon>
        <taxon>Rhizobium</taxon>
    </lineage>
</organism>
<keyword evidence="4" id="KW-1185">Reference proteome</keyword>
<comment type="caution">
    <text evidence="2">The sequence shown here is derived from an EMBL/GenBank/DDBJ whole genome shotgun (WGS) entry which is preliminary data.</text>
</comment>
<gene>
    <name evidence="2" type="ORF">EFD55_28850</name>
    <name evidence="1" type="ORF">FHS26_006028</name>
</gene>
<dbReference type="EMBL" id="JACHXH010000030">
    <property type="protein sequence ID" value="MBB3138250.1"/>
    <property type="molecule type" value="Genomic_DNA"/>
</dbReference>
<proteinExistence type="predicted"/>
<dbReference type="RefSeq" id="WP_125849859.1">
    <property type="nucleotide sequence ID" value="NZ_JACHXH010000030.1"/>
</dbReference>
<accession>A0A3R9BM89</accession>
<dbReference type="Proteomes" id="UP000518315">
    <property type="component" value="Unassembled WGS sequence"/>
</dbReference>
<evidence type="ECO:0000313" key="3">
    <source>
        <dbReference type="Proteomes" id="UP000277279"/>
    </source>
</evidence>
<dbReference type="EMBL" id="RJJT01000028">
    <property type="protein sequence ID" value="RSB63496.1"/>
    <property type="molecule type" value="Genomic_DNA"/>
</dbReference>
<name>A0A3R9BM89_9HYPH</name>
<sequence length="149" mass="16428">MNLTTALAHEAAIAEALCAVDEAIGDEPPSEQAFRIIAAIKALRPERSAHVAELEPIDYLETVQRSARAAWNSRYAADSIGPECDAVAGVETPLGRLKTLTWRRIWRGGRIAWASEYYLDDDPVSITEIRAAGLARRPTTRSRRKKQTG</sequence>
<reference evidence="1 4" key="2">
    <citation type="submission" date="2020-08" db="EMBL/GenBank/DDBJ databases">
        <title>Genomic Encyclopedia of Type Strains, Phase III (KMG-III): the genomes of soil and plant-associated and newly described type strains.</title>
        <authorList>
            <person name="Whitman W."/>
        </authorList>
    </citation>
    <scope>NUCLEOTIDE SEQUENCE [LARGE SCALE GENOMIC DNA]</scope>
    <source>
        <strain evidence="1 4">CECT 4113</strain>
    </source>
</reference>
<evidence type="ECO:0000313" key="4">
    <source>
        <dbReference type="Proteomes" id="UP000518315"/>
    </source>
</evidence>
<dbReference type="OrthoDB" id="8371470at2"/>